<dbReference type="SUPFAM" id="SSF47336">
    <property type="entry name" value="ACP-like"/>
    <property type="match status" value="1"/>
</dbReference>
<proteinExistence type="predicted"/>
<dbReference type="EMBL" id="QXEC01000003">
    <property type="protein sequence ID" value="RIV40320.1"/>
    <property type="molecule type" value="Genomic_DNA"/>
</dbReference>
<keyword evidence="3" id="KW-1185">Reference proteome</keyword>
<dbReference type="InterPro" id="IPR036736">
    <property type="entry name" value="ACP-like_sf"/>
</dbReference>
<gene>
    <name evidence="2" type="ORF">D2L64_05630</name>
</gene>
<dbReference type="Pfam" id="PF00550">
    <property type="entry name" value="PP-binding"/>
    <property type="match status" value="1"/>
</dbReference>
<reference evidence="2 3" key="1">
    <citation type="submission" date="2018-08" db="EMBL/GenBank/DDBJ databases">
        <title>Jishengella sp. nov., isolated from a root of Azadirachta indica A. Juss. var. siamensis Valenton.</title>
        <authorList>
            <person name="Kuncharoen N."/>
            <person name="Tanasupawat S."/>
            <person name="Kudo T."/>
            <person name="Ohkuma M."/>
        </authorList>
    </citation>
    <scope>NUCLEOTIDE SEQUENCE [LARGE SCALE GENOMIC DNA]</scope>
    <source>
        <strain evidence="2 3">AZ1-13</strain>
    </source>
</reference>
<protein>
    <submittedName>
        <fullName evidence="2">Acyl carrier protein</fullName>
    </submittedName>
</protein>
<name>A0A418MYN0_9ACTN</name>
<dbReference type="RefSeq" id="WP_119573614.1">
    <property type="nucleotide sequence ID" value="NZ_QXEC01000003.1"/>
</dbReference>
<sequence>MSDATIGAAPQAAAGDITNVVVGALGQMLSRDPASISTQLRLFEDLSFDSTSVLELLIQLEAELDVEFDTDTLEPTDFETVGALVAYVAGQVEENA</sequence>
<dbReference type="Gene3D" id="1.10.1200.10">
    <property type="entry name" value="ACP-like"/>
    <property type="match status" value="1"/>
</dbReference>
<dbReference type="InterPro" id="IPR009081">
    <property type="entry name" value="PP-bd_ACP"/>
</dbReference>
<dbReference type="AlphaFoldDB" id="A0A418MYN0"/>
<dbReference type="OrthoDB" id="3395224at2"/>
<organism evidence="2 3">
    <name type="scientific">Micromonospora radicis</name>
    <dbReference type="NCBI Taxonomy" id="1894971"/>
    <lineage>
        <taxon>Bacteria</taxon>
        <taxon>Bacillati</taxon>
        <taxon>Actinomycetota</taxon>
        <taxon>Actinomycetes</taxon>
        <taxon>Micromonosporales</taxon>
        <taxon>Micromonosporaceae</taxon>
        <taxon>Micromonospora</taxon>
    </lineage>
</organism>
<comment type="caution">
    <text evidence="2">The sequence shown here is derived from an EMBL/GenBank/DDBJ whole genome shotgun (WGS) entry which is preliminary data.</text>
</comment>
<evidence type="ECO:0000259" key="1">
    <source>
        <dbReference type="PROSITE" id="PS50075"/>
    </source>
</evidence>
<evidence type="ECO:0000313" key="3">
    <source>
        <dbReference type="Proteomes" id="UP000283832"/>
    </source>
</evidence>
<evidence type="ECO:0000313" key="2">
    <source>
        <dbReference type="EMBL" id="RIV40320.1"/>
    </source>
</evidence>
<accession>A0A418MYN0</accession>
<dbReference type="PROSITE" id="PS50075">
    <property type="entry name" value="CARRIER"/>
    <property type="match status" value="1"/>
</dbReference>
<feature type="domain" description="Carrier" evidence="1">
    <location>
        <begin position="15"/>
        <end position="92"/>
    </location>
</feature>
<dbReference type="Proteomes" id="UP000283832">
    <property type="component" value="Unassembled WGS sequence"/>
</dbReference>